<dbReference type="AlphaFoldDB" id="A0A3G9JVH4"/>
<evidence type="ECO:0000256" key="1">
    <source>
        <dbReference type="SAM" id="SignalP"/>
    </source>
</evidence>
<feature type="chain" id="PRO_5039129353" description="Protein involved in sex pheromone biosynthesis" evidence="1">
    <location>
        <begin position="27"/>
        <end position="367"/>
    </location>
</feature>
<keyword evidence="1" id="KW-0732">Signal</keyword>
<organism evidence="2 3">
    <name type="scientific">Intestinibaculum porci</name>
    <dbReference type="NCBI Taxonomy" id="2487118"/>
    <lineage>
        <taxon>Bacteria</taxon>
        <taxon>Bacillati</taxon>
        <taxon>Bacillota</taxon>
        <taxon>Erysipelotrichia</taxon>
        <taxon>Erysipelotrichales</taxon>
        <taxon>Erysipelotrichaceae</taxon>
        <taxon>Intestinibaculum</taxon>
    </lineage>
</organism>
<dbReference type="Proteomes" id="UP000268059">
    <property type="component" value="Chromosome"/>
</dbReference>
<feature type="signal peptide" evidence="1">
    <location>
        <begin position="1"/>
        <end position="26"/>
    </location>
</feature>
<dbReference type="Gene3D" id="3.10.570.10">
    <property type="entry name" value="sex pheromone staph- cam373 precursor domain"/>
    <property type="match status" value="1"/>
</dbReference>
<evidence type="ECO:0008006" key="4">
    <source>
        <dbReference type="Google" id="ProtNLM"/>
    </source>
</evidence>
<gene>
    <name evidence="2" type="ORF">SG0102_18280</name>
</gene>
<dbReference type="EMBL" id="AP019309">
    <property type="protein sequence ID" value="BBH26894.1"/>
    <property type="molecule type" value="Genomic_DNA"/>
</dbReference>
<proteinExistence type="predicted"/>
<name>A0A3G9JVH4_9FIRM</name>
<dbReference type="InParanoid" id="A0A3G9JVH4"/>
<dbReference type="RefSeq" id="WP_125119685.1">
    <property type="nucleotide sequence ID" value="NZ_AP019309.1"/>
</dbReference>
<dbReference type="OrthoDB" id="1654024at2"/>
<evidence type="ECO:0000313" key="3">
    <source>
        <dbReference type="Proteomes" id="UP000268059"/>
    </source>
</evidence>
<protein>
    <recommendedName>
        <fullName evidence="4">Protein involved in sex pheromone biosynthesis</fullName>
    </recommendedName>
</protein>
<accession>A0A3G9JVH4</accession>
<dbReference type="InterPro" id="IPR011426">
    <property type="entry name" value="CamS"/>
</dbReference>
<dbReference type="FunCoup" id="A0A3G9JVH4">
    <property type="interactions" value="36"/>
</dbReference>
<evidence type="ECO:0000313" key="2">
    <source>
        <dbReference type="EMBL" id="BBH26894.1"/>
    </source>
</evidence>
<keyword evidence="3" id="KW-1185">Reference proteome</keyword>
<dbReference type="Pfam" id="PF07537">
    <property type="entry name" value="CamS"/>
    <property type="match status" value="1"/>
</dbReference>
<sequence length="367" mass="40718">MRLKKTMLGGLTAVLLLTGCSSSTSSQRTSANATDASSFSGDYYKMIDTGRGTNSENLYLEFSSTNDLITIGSGLQILSESHFSTDSYYLSEGTQLTNDDYEALLKRDASGTKKNKMKYPDTLQVAHGTTLDGIKDPIMADTLTEQDYYVKSGTKYKLAGISFAIIVNPKTSDNKKFDTTMSSTTIRNYSRDAIKKMYKYIRLKKKSLRNLPINICIYRANDDEVSTINGNYIYQAYCTNGNVGSMKSVNHENVTFTSDRAKKLDATAYSDFVTVKNALKNASTESAGLVGTGHYINGTLQSMKIEAHLNIKTYTELLYLTSVLADRINAKFTEDFNIKCLVYSQDELMAIIIKNKGEDAKTTIIEE</sequence>
<reference evidence="2 3" key="1">
    <citation type="submission" date="2018-11" db="EMBL/GenBank/DDBJ databases">
        <title>Novel Erysipelotrichaceae bacterium isolated from small intestine of a swine.</title>
        <authorList>
            <person name="Kim J.S."/>
            <person name="Choe H."/>
            <person name="Lee Y.R."/>
            <person name="Kim K.M."/>
            <person name="Park D.S."/>
        </authorList>
    </citation>
    <scope>NUCLEOTIDE SEQUENCE [LARGE SCALE GENOMIC DNA]</scope>
    <source>
        <strain evidence="2 3">SG0102</strain>
    </source>
</reference>
<dbReference type="PROSITE" id="PS51257">
    <property type="entry name" value="PROKAR_LIPOPROTEIN"/>
    <property type="match status" value="1"/>
</dbReference>
<dbReference type="KEGG" id="ebm:SG0102_18280"/>